<evidence type="ECO:0000256" key="1">
    <source>
        <dbReference type="SAM" id="SignalP"/>
    </source>
</evidence>
<comment type="caution">
    <text evidence="3">The sequence shown here is derived from an EMBL/GenBank/DDBJ whole genome shotgun (WGS) entry which is preliminary data.</text>
</comment>
<name>A0ABR8GUT2_9CYAN</name>
<dbReference type="Gene3D" id="2.160.20.10">
    <property type="entry name" value="Single-stranded right-handed beta-helix, Pectin lyase-like"/>
    <property type="match status" value="3"/>
</dbReference>
<dbReference type="InterPro" id="IPR012334">
    <property type="entry name" value="Pectin_lyas_fold"/>
</dbReference>
<dbReference type="RefSeq" id="WP_051502999.1">
    <property type="nucleotide sequence ID" value="NZ_JACJTA010000049.1"/>
</dbReference>
<dbReference type="SUPFAM" id="SSF51126">
    <property type="entry name" value="Pectin lyase-like"/>
    <property type="match status" value="3"/>
</dbReference>
<organism evidence="3 4">
    <name type="scientific">Scytonema hofmannii FACHB-248</name>
    <dbReference type="NCBI Taxonomy" id="1842502"/>
    <lineage>
        <taxon>Bacteria</taxon>
        <taxon>Bacillati</taxon>
        <taxon>Cyanobacteriota</taxon>
        <taxon>Cyanophyceae</taxon>
        <taxon>Nostocales</taxon>
        <taxon>Scytonemataceae</taxon>
        <taxon>Scytonema</taxon>
    </lineage>
</organism>
<accession>A0ABR8GUT2</accession>
<dbReference type="InterPro" id="IPR011050">
    <property type="entry name" value="Pectin_lyase_fold/virulence"/>
</dbReference>
<dbReference type="InterPro" id="IPR008638">
    <property type="entry name" value="FhaB/CdiA-like_TPS"/>
</dbReference>
<feature type="signal peptide" evidence="1">
    <location>
        <begin position="1"/>
        <end position="30"/>
    </location>
</feature>
<dbReference type="Proteomes" id="UP000660380">
    <property type="component" value="Unassembled WGS sequence"/>
</dbReference>
<feature type="chain" id="PRO_5046304641" evidence="1">
    <location>
        <begin position="31"/>
        <end position="969"/>
    </location>
</feature>
<protein>
    <submittedName>
        <fullName evidence="3">S-layer family protein</fullName>
    </submittedName>
</protein>
<evidence type="ECO:0000313" key="4">
    <source>
        <dbReference type="Proteomes" id="UP000660380"/>
    </source>
</evidence>
<sequence>MFAISIRYHWLQGLGIVTSSAFFFANCALAQITPDITLPTNSRVRTSGNTSIIEGGTQAGTNLFHSFQDFSVLTGSGAYFNNGDIQNIISRVTGQSRSNIDGLIRANGSANLFLINPNGIVFGPNASLNIGGSFIASTASSLKFDDGFEFSATAPQIAPLLTVSVPIGLQFGSTAGNIINRSQALPINANTGFPVGLRVPTGKTLALVGGDVTLDGGNLTAAQGRIELGSVAGSGLVKLTSIGQGYALGYADVPNFGDILLTQGAIADTSGNTGGTIQVQGNSLSLVGSFLQSGTTLGSSQGGNITINAPNSVTLSDSSQITTATQGTGNAGNVRIDTGKLVVRDGSLIQTLTLSNGNAGDLTINAGDSVELIGTSNNSDSSQISTATLGTGNAGNLRIDTGKLVVRDGAQIQTLTLSDGKAGDLTINTRDSVELIGTSSNGELPSSLLSQSIRLDEVPSNGDAGNIAINTDKLIVRDGAFITTATVGNGKAGNLNVVASDSVTISGTGNTIVGPVGSFLSSSTAGSGNAGDISIDTGKLVVQGGAQILTLTDTNAAGNGGNLTVNARNSVEVTGRGGANAENPSILTSRSNGNGNAGNLTINTGQLMVRDGAAISASSNGRGAGGKLDVNASESVELAGSVLNPTGLARSGLFAPARSTGKSGDLNISTRQLIIRDGAIATVSSTSTANDARGAGNITITAPIIRLDNQGQIVAESRSGNGGDIRLQNSDLLLLRRNSGISTSAGSLGAGGNGGNIDINAKFIVTLPQENSDITANSFQGRGGNVTINTVSNFGLIPRSLEELRALLSDPNNLDPQGLVSSDITAISLTGNPSLSGQVTINSPEIDASRTLVSFFPQLVDLSQLIAQSCSPKNRTTGGQFIVTGRGGLPPDPYEPLSSEVVWSDTRLPFVTTQNYSQPVTVKRAASPDTVKIIPAIGWVFNDNGEVTLVGEDTQTNSDNLQSFSIPCH</sequence>
<evidence type="ECO:0000259" key="2">
    <source>
        <dbReference type="SMART" id="SM00912"/>
    </source>
</evidence>
<dbReference type="EMBL" id="JACJTA010000049">
    <property type="protein sequence ID" value="MBD2606845.1"/>
    <property type="molecule type" value="Genomic_DNA"/>
</dbReference>
<feature type="domain" description="Filamentous haemagglutinin FhaB/tRNA nuclease CdiA-like TPS" evidence="2">
    <location>
        <begin position="33"/>
        <end position="145"/>
    </location>
</feature>
<dbReference type="SMART" id="SM00912">
    <property type="entry name" value="Haemagg_act"/>
    <property type="match status" value="1"/>
</dbReference>
<reference evidence="3 4" key="1">
    <citation type="journal article" date="2020" name="ISME J.">
        <title>Comparative genomics reveals insights into cyanobacterial evolution and habitat adaptation.</title>
        <authorList>
            <person name="Chen M.Y."/>
            <person name="Teng W.K."/>
            <person name="Zhao L."/>
            <person name="Hu C.X."/>
            <person name="Zhou Y.K."/>
            <person name="Han B.P."/>
            <person name="Song L.R."/>
            <person name="Shu W.S."/>
        </authorList>
    </citation>
    <scope>NUCLEOTIDE SEQUENCE [LARGE SCALE GENOMIC DNA]</scope>
    <source>
        <strain evidence="3 4">FACHB-248</strain>
    </source>
</reference>
<keyword evidence="1" id="KW-0732">Signal</keyword>
<dbReference type="Pfam" id="PF05860">
    <property type="entry name" value="TPS"/>
    <property type="match status" value="1"/>
</dbReference>
<gene>
    <name evidence="3" type="ORF">H6G81_20500</name>
</gene>
<evidence type="ECO:0000313" key="3">
    <source>
        <dbReference type="EMBL" id="MBD2606845.1"/>
    </source>
</evidence>
<keyword evidence="4" id="KW-1185">Reference proteome</keyword>
<dbReference type="NCBIfam" id="TIGR01901">
    <property type="entry name" value="adhes_NPXG"/>
    <property type="match status" value="1"/>
</dbReference>
<proteinExistence type="predicted"/>